<name>A0A1R0H090_9FUNG</name>
<gene>
    <name evidence="1" type="ORF">AYI68_g3332</name>
</gene>
<accession>A0A1R0H090</accession>
<comment type="caution">
    <text evidence="1">The sequence shown here is derived from an EMBL/GenBank/DDBJ whole genome shotgun (WGS) entry which is preliminary data.</text>
</comment>
<protein>
    <submittedName>
        <fullName evidence="1">Uncharacterized protein</fullName>
    </submittedName>
</protein>
<proteinExistence type="predicted"/>
<sequence>MFSEADSLYQLDWYKSSLRNCCCAAKDETKLSALLLAHLSPSPIRDLRAVITPLFRLSKLCSLLHVLTTLSVCTASTTGIIGENLTGGLGSALSERPIREEVRSYITASPAKLTDGSISSPNAKTSEEEDAVVSLYLSLATSRQVSASEANS</sequence>
<dbReference type="EMBL" id="LSSL01001430">
    <property type="protein sequence ID" value="OLY82547.1"/>
    <property type="molecule type" value="Genomic_DNA"/>
</dbReference>
<evidence type="ECO:0000313" key="1">
    <source>
        <dbReference type="EMBL" id="OLY82547.1"/>
    </source>
</evidence>
<keyword evidence="2" id="KW-1185">Reference proteome</keyword>
<dbReference type="AlphaFoldDB" id="A0A1R0H090"/>
<dbReference type="Proteomes" id="UP000187455">
    <property type="component" value="Unassembled WGS sequence"/>
</dbReference>
<reference evidence="1 2" key="1">
    <citation type="journal article" date="2016" name="Mol. Biol. Evol.">
        <title>Genome-Wide Survey of Gut Fungi (Harpellales) Reveals the First Horizontally Transferred Ubiquitin Gene from a Mosquito Host.</title>
        <authorList>
            <person name="Wang Y."/>
            <person name="White M.M."/>
            <person name="Kvist S."/>
            <person name="Moncalvo J.M."/>
        </authorList>
    </citation>
    <scope>NUCLEOTIDE SEQUENCE [LARGE SCALE GENOMIC DNA]</scope>
    <source>
        <strain evidence="1 2">ALG-7-W6</strain>
    </source>
</reference>
<evidence type="ECO:0000313" key="2">
    <source>
        <dbReference type="Proteomes" id="UP000187455"/>
    </source>
</evidence>
<organism evidence="1 2">
    <name type="scientific">Smittium mucronatum</name>
    <dbReference type="NCBI Taxonomy" id="133383"/>
    <lineage>
        <taxon>Eukaryota</taxon>
        <taxon>Fungi</taxon>
        <taxon>Fungi incertae sedis</taxon>
        <taxon>Zoopagomycota</taxon>
        <taxon>Kickxellomycotina</taxon>
        <taxon>Harpellomycetes</taxon>
        <taxon>Harpellales</taxon>
        <taxon>Legeriomycetaceae</taxon>
        <taxon>Smittium</taxon>
    </lineage>
</organism>